<evidence type="ECO:0000313" key="3">
    <source>
        <dbReference type="Proteomes" id="UP000054270"/>
    </source>
</evidence>
<keyword evidence="3" id="KW-1185">Reference proteome</keyword>
<name>A0A0D2KSZ7_HYPSF</name>
<organism evidence="2 3">
    <name type="scientific">Hypholoma sublateritium (strain FD-334 SS-4)</name>
    <dbReference type="NCBI Taxonomy" id="945553"/>
    <lineage>
        <taxon>Eukaryota</taxon>
        <taxon>Fungi</taxon>
        <taxon>Dikarya</taxon>
        <taxon>Basidiomycota</taxon>
        <taxon>Agaricomycotina</taxon>
        <taxon>Agaricomycetes</taxon>
        <taxon>Agaricomycetidae</taxon>
        <taxon>Agaricales</taxon>
        <taxon>Agaricineae</taxon>
        <taxon>Strophariaceae</taxon>
        <taxon>Hypholoma</taxon>
    </lineage>
</organism>
<reference evidence="3" key="1">
    <citation type="submission" date="2014-04" db="EMBL/GenBank/DDBJ databases">
        <title>Evolutionary Origins and Diversification of the Mycorrhizal Mutualists.</title>
        <authorList>
            <consortium name="DOE Joint Genome Institute"/>
            <consortium name="Mycorrhizal Genomics Consortium"/>
            <person name="Kohler A."/>
            <person name="Kuo A."/>
            <person name="Nagy L.G."/>
            <person name="Floudas D."/>
            <person name="Copeland A."/>
            <person name="Barry K.W."/>
            <person name="Cichocki N."/>
            <person name="Veneault-Fourrey C."/>
            <person name="LaButti K."/>
            <person name="Lindquist E.A."/>
            <person name="Lipzen A."/>
            <person name="Lundell T."/>
            <person name="Morin E."/>
            <person name="Murat C."/>
            <person name="Riley R."/>
            <person name="Ohm R."/>
            <person name="Sun H."/>
            <person name="Tunlid A."/>
            <person name="Henrissat B."/>
            <person name="Grigoriev I.V."/>
            <person name="Hibbett D.S."/>
            <person name="Martin F."/>
        </authorList>
    </citation>
    <scope>NUCLEOTIDE SEQUENCE [LARGE SCALE GENOMIC DNA]</scope>
    <source>
        <strain evidence="3">FD-334 SS-4</strain>
    </source>
</reference>
<feature type="region of interest" description="Disordered" evidence="1">
    <location>
        <begin position="143"/>
        <end position="176"/>
    </location>
</feature>
<evidence type="ECO:0000313" key="2">
    <source>
        <dbReference type="EMBL" id="KJA17762.1"/>
    </source>
</evidence>
<feature type="compositionally biased region" description="Basic and acidic residues" evidence="1">
    <location>
        <begin position="150"/>
        <end position="161"/>
    </location>
</feature>
<feature type="compositionally biased region" description="Pro residues" evidence="1">
    <location>
        <begin position="167"/>
        <end position="176"/>
    </location>
</feature>
<dbReference type="STRING" id="945553.A0A0D2KSZ7"/>
<dbReference type="EMBL" id="KN817598">
    <property type="protein sequence ID" value="KJA17762.1"/>
    <property type="molecule type" value="Genomic_DNA"/>
</dbReference>
<dbReference type="OMA" id="WIANEMR"/>
<gene>
    <name evidence="2" type="ORF">HYPSUDRAFT_191733</name>
</gene>
<dbReference type="Proteomes" id="UP000054270">
    <property type="component" value="Unassembled WGS sequence"/>
</dbReference>
<sequence>MMPNPTGKNQYINCPQPGDEVVAKALQDYHDRGITSVPKIRQLLLADYGIKMQDRTIFQRRKILGIKASGATTRSLPDTVKRQLVLDELREDPGGQLGPRMIKKRILERTGIHLTRDYVASEMRLHVPEGFILRAQTSRFARVQVAPENPNDRRSDADESKSVTPESPSPLPSVSS</sequence>
<accession>A0A0D2KSZ7</accession>
<dbReference type="OrthoDB" id="5392716at2759"/>
<dbReference type="AlphaFoldDB" id="A0A0D2KSZ7"/>
<protein>
    <submittedName>
        <fullName evidence="2">Uncharacterized protein</fullName>
    </submittedName>
</protein>
<proteinExistence type="predicted"/>
<evidence type="ECO:0000256" key="1">
    <source>
        <dbReference type="SAM" id="MobiDB-lite"/>
    </source>
</evidence>